<evidence type="ECO:0000313" key="1">
    <source>
        <dbReference type="EMBL" id="SMC92975.1"/>
    </source>
</evidence>
<keyword evidence="2" id="KW-1185">Reference proteome</keyword>
<sequence>MAQRGSGKRKQAPAYSADAMAIRYMAGLVLIALGVLIFMAVELGLSGNIFEGLRRLCFGLCGIMAYVLPVLPVWAGVLVIWSTQRRAPVRPWLFAFLAFFGLCAFLMITGAMQYLNTTYGGDWGAVINGTYAETAARLKPTGGGAIGTILAWPLWRYLGPVLGTFIVFVLTALCILLMFNLTPARIRDIFTGQAGARREQQKLERQRMEQQQLAWQQQQALWQQQQQQILEQQQYQMQQAQMQQNTQPPYSQGQAYPQQPAQQPVQQWPRQDDGSVRDWQEQAAAGQMAATGHQSRIFGKKQDKPASADKSFVSRIFGRGRKEEYDGLVDRSEAAEAEAAGRNAGQAARPARRTAVGTEITPPETHWKPEIPEEMETGRRRRTQPAQQTTMEIPEEQIPVRPETVRPEPVRERKPVQEKEPVRDNTNYRRPSTAEPKPEEKPQVQAAVPVVQQTIGEEAYRPKIKVPERKKTETEDEGPWMPTPYNYPPITDLARPQQGFEDTRGEDETRSRKLEETLASFRVPARVVHVTHGPAISRFELELEAGTKVNKVSELEKDIAYGMSATSVRIEAPIPGKRLVGVEVPNRKVTTVTLREVMESEPMQNAKSILTVALGKDIAGTPIVCDLAKMPHMLIAGQTGSGKSVCINAIINSLLYRASPDEVKLILVDPKVVELQCYNGIPHLLIPVVNDPRKAAAALAWAVAEMMERYDRFAEKKVRNLEGYNQLVERTGEKPMARIVIIIDELADLMMVCKKDVEEYICRLTQLARAAGIHLIVATQRPSVDVITGLIKANIPSRIAFKTASSVDSRTILDRNGSEQLLGWGDMLYAPTGSFAPTRVQGCFLSDDEVNRIAKHVKDANPSTYDPDILEKLDEIANGGESGGADIIINSSDMSGGDGGLFEQAVEFAIQDGQISTSTLQRRLKIGYARAGRLTDEMEERGIVAAKDGSKPRKCLITREEWEEMKKSTEGMR</sequence>
<reference evidence="1" key="1">
    <citation type="submission" date="2017-04" db="EMBL/GenBank/DDBJ databases">
        <authorList>
            <person name="Varghese N."/>
            <person name="Submissions S."/>
        </authorList>
    </citation>
    <scope>NUCLEOTIDE SEQUENCE</scope>
    <source>
        <strain evidence="1">WTE2008</strain>
    </source>
</reference>
<dbReference type="EMBL" id="FWXZ01000010">
    <property type="protein sequence ID" value="SMC92975.1"/>
    <property type="molecule type" value="Genomic_DNA"/>
</dbReference>
<comment type="caution">
    <text evidence="1">The sequence shown here is derived from an EMBL/GenBank/DDBJ whole genome shotgun (WGS) entry which is preliminary data.</text>
</comment>
<evidence type="ECO:0000313" key="2">
    <source>
        <dbReference type="Proteomes" id="UP000192328"/>
    </source>
</evidence>
<accession>A0AC61PQQ5</accession>
<organism evidence="1 2">
    <name type="scientific">Aristaeella lactis</name>
    <dbReference type="NCBI Taxonomy" id="3046383"/>
    <lineage>
        <taxon>Bacteria</taxon>
        <taxon>Bacillati</taxon>
        <taxon>Bacillota</taxon>
        <taxon>Clostridia</taxon>
        <taxon>Eubacteriales</taxon>
        <taxon>Aristaeellaceae</taxon>
        <taxon>Aristaeella</taxon>
    </lineage>
</organism>
<dbReference type="Proteomes" id="UP000192328">
    <property type="component" value="Unassembled WGS sequence"/>
</dbReference>
<protein>
    <submittedName>
        <fullName evidence="1">FtsK/SpoIIIE family protein</fullName>
    </submittedName>
</protein>
<proteinExistence type="predicted"/>
<name>A0AC61PQQ5_9FIRM</name>
<gene>
    <name evidence="1" type="ORF">SAMN06297397_0070</name>
</gene>